<keyword evidence="2" id="KW-1185">Reference proteome</keyword>
<accession>A0AAP2GH41</accession>
<evidence type="ECO:0000313" key="1">
    <source>
        <dbReference type="EMBL" id="MBT1695649.1"/>
    </source>
</evidence>
<organism evidence="1 2">
    <name type="scientific">Chryseosolibacter histidini</name>
    <dbReference type="NCBI Taxonomy" id="2782349"/>
    <lineage>
        <taxon>Bacteria</taxon>
        <taxon>Pseudomonadati</taxon>
        <taxon>Bacteroidota</taxon>
        <taxon>Cytophagia</taxon>
        <taxon>Cytophagales</taxon>
        <taxon>Chryseotaleaceae</taxon>
        <taxon>Chryseosolibacter</taxon>
    </lineage>
</organism>
<dbReference type="AlphaFoldDB" id="A0AAP2GH41"/>
<comment type="caution">
    <text evidence="1">The sequence shown here is derived from an EMBL/GenBank/DDBJ whole genome shotgun (WGS) entry which is preliminary data.</text>
</comment>
<name>A0AAP2GH41_9BACT</name>
<dbReference type="RefSeq" id="WP_254160198.1">
    <property type="nucleotide sequence ID" value="NZ_JAHESF010000002.1"/>
</dbReference>
<dbReference type="Proteomes" id="UP001319200">
    <property type="component" value="Unassembled WGS sequence"/>
</dbReference>
<gene>
    <name evidence="1" type="ORF">KK083_02095</name>
</gene>
<sequence>MNTVKNIKIATGLKRIELGNENFALLQIREVLKEHRETLINRLVLDLGTYINYTFSTPATRSQIEAIREKLIDLRKSTLSMPAYSDIINEVLENETTYVRSEPFYHEINAVIGEALNPSQLILVK</sequence>
<reference evidence="1 2" key="1">
    <citation type="submission" date="2021-05" db="EMBL/GenBank/DDBJ databases">
        <title>A Polyphasic approach of four new species of the genus Ohtaekwangia: Ohtaekwangia histidinii sp. nov., Ohtaekwangia cretensis sp. nov., Ohtaekwangia indiensis sp. nov., Ohtaekwangia reichenbachii sp. nov. from diverse environment.</title>
        <authorList>
            <person name="Octaviana S."/>
        </authorList>
    </citation>
    <scope>NUCLEOTIDE SEQUENCE [LARGE SCALE GENOMIC DNA]</scope>
    <source>
        <strain evidence="1 2">PWU4</strain>
    </source>
</reference>
<dbReference type="EMBL" id="JAHESF010000002">
    <property type="protein sequence ID" value="MBT1695649.1"/>
    <property type="molecule type" value="Genomic_DNA"/>
</dbReference>
<proteinExistence type="predicted"/>
<evidence type="ECO:0000313" key="2">
    <source>
        <dbReference type="Proteomes" id="UP001319200"/>
    </source>
</evidence>
<protein>
    <submittedName>
        <fullName evidence="1">Uncharacterized protein</fullName>
    </submittedName>
</protein>